<dbReference type="Pfam" id="PF07307">
    <property type="entry name" value="HEPPP_synt_1"/>
    <property type="match status" value="1"/>
</dbReference>
<organism evidence="1 2">
    <name type="scientific">Paenibacillus profundus</name>
    <dbReference type="NCBI Taxonomy" id="1173085"/>
    <lineage>
        <taxon>Bacteria</taxon>
        <taxon>Bacillati</taxon>
        <taxon>Bacillota</taxon>
        <taxon>Bacilli</taxon>
        <taxon>Bacillales</taxon>
        <taxon>Paenibacillaceae</taxon>
        <taxon>Paenibacillus</taxon>
    </lineage>
</organism>
<accession>A0ABS8YC21</accession>
<evidence type="ECO:0000313" key="2">
    <source>
        <dbReference type="Proteomes" id="UP001199916"/>
    </source>
</evidence>
<comment type="caution">
    <text evidence="1">The sequence shown here is derived from an EMBL/GenBank/DDBJ whole genome shotgun (WGS) entry which is preliminary data.</text>
</comment>
<dbReference type="Gene3D" id="1.20.120.1450">
    <property type="match status" value="1"/>
</dbReference>
<proteinExistence type="predicted"/>
<keyword evidence="2" id="KW-1185">Reference proteome</keyword>
<dbReference type="InterPro" id="IPR009920">
    <property type="entry name" value="HEPPP_synth_su1"/>
</dbReference>
<gene>
    <name evidence="1" type="ORF">LQV63_09590</name>
</gene>
<evidence type="ECO:0000313" key="1">
    <source>
        <dbReference type="EMBL" id="MCE5169563.1"/>
    </source>
</evidence>
<dbReference type="RefSeq" id="WP_019421830.1">
    <property type="nucleotide sequence ID" value="NZ_JAJNBZ010000005.1"/>
</dbReference>
<dbReference type="Proteomes" id="UP001199916">
    <property type="component" value="Unassembled WGS sequence"/>
</dbReference>
<protein>
    <submittedName>
        <fullName evidence="1">Heptaprenyl diphosphate synthase component 1</fullName>
    </submittedName>
</protein>
<name>A0ABS8YC21_9BACL</name>
<reference evidence="1 2" key="1">
    <citation type="submission" date="2021-11" db="EMBL/GenBank/DDBJ databases">
        <title>Draft genome sequence of Paenibacillus profundus YoMME, a new Gram-positive bacteria with exoelectrogenic properties.</title>
        <authorList>
            <person name="Hubenova Y."/>
            <person name="Hubenova E."/>
            <person name="Manasiev Y."/>
            <person name="Peykov S."/>
            <person name="Mitov M."/>
        </authorList>
    </citation>
    <scope>NUCLEOTIDE SEQUENCE [LARGE SCALE GENOMIC DNA]</scope>
    <source>
        <strain evidence="1 2">YoMME</strain>
    </source>
</reference>
<dbReference type="EMBL" id="JAJNBZ010000005">
    <property type="protein sequence ID" value="MCE5169563.1"/>
    <property type="molecule type" value="Genomic_DNA"/>
</dbReference>
<sequence>MKGNHISQLAKRYVEHDMIQAHTDLPAFPNARAELLFAFLNRSKPADEHSELYALVTSLVQVGLDTHDMIEMASVQGNDRNLRSRQLKVLAGDYFSSRFYNLLAQAGQIEAIQSLSQAVCNVNRLKMTMVDKMKQWTMTAEEYLRTCVSLKKMLFQSFNERLSAKDVPAWEVLLDHVTELEVMEQEKERAEHFGRFVGSWSYWHVWQQGTEEERRKLKQSAFDMSFWHTLMSKYEVHEQLAYQVRAAQDKLQTIVSTLPVDSVMKQRLGSFLSSIYFPSAQARSASVQQS</sequence>